<gene>
    <name evidence="2" type="ORF">PHLGIDRAFT_31582</name>
</gene>
<name>A0A0C3NGR5_PHLG1</name>
<evidence type="ECO:0000313" key="3">
    <source>
        <dbReference type="Proteomes" id="UP000053257"/>
    </source>
</evidence>
<dbReference type="OrthoDB" id="203796at2759"/>
<dbReference type="HOGENOM" id="CLU_034128_1_0_1"/>
<reference evidence="2 3" key="1">
    <citation type="journal article" date="2014" name="PLoS Genet.">
        <title>Analysis of the Phlebiopsis gigantea genome, transcriptome and secretome provides insight into its pioneer colonization strategies of wood.</title>
        <authorList>
            <person name="Hori C."/>
            <person name="Ishida T."/>
            <person name="Igarashi K."/>
            <person name="Samejima M."/>
            <person name="Suzuki H."/>
            <person name="Master E."/>
            <person name="Ferreira P."/>
            <person name="Ruiz-Duenas F.J."/>
            <person name="Held B."/>
            <person name="Canessa P."/>
            <person name="Larrondo L.F."/>
            <person name="Schmoll M."/>
            <person name="Druzhinina I.S."/>
            <person name="Kubicek C.P."/>
            <person name="Gaskell J.A."/>
            <person name="Kersten P."/>
            <person name="St John F."/>
            <person name="Glasner J."/>
            <person name="Sabat G."/>
            <person name="Splinter BonDurant S."/>
            <person name="Syed K."/>
            <person name="Yadav J."/>
            <person name="Mgbeahuruike A.C."/>
            <person name="Kovalchuk A."/>
            <person name="Asiegbu F.O."/>
            <person name="Lackner G."/>
            <person name="Hoffmeister D."/>
            <person name="Rencoret J."/>
            <person name="Gutierrez A."/>
            <person name="Sun H."/>
            <person name="Lindquist E."/>
            <person name="Barry K."/>
            <person name="Riley R."/>
            <person name="Grigoriev I.V."/>
            <person name="Henrissat B."/>
            <person name="Kues U."/>
            <person name="Berka R.M."/>
            <person name="Martinez A.T."/>
            <person name="Covert S.F."/>
            <person name="Blanchette R.A."/>
            <person name="Cullen D."/>
        </authorList>
    </citation>
    <scope>NUCLEOTIDE SEQUENCE [LARGE SCALE GENOMIC DNA]</scope>
    <source>
        <strain evidence="2 3">11061_1 CR5-6</strain>
    </source>
</reference>
<dbReference type="PANTHER" id="PTHR37848:SF1">
    <property type="entry name" value="SUN DOMAIN-CONTAINING PROTEIN"/>
    <property type="match status" value="1"/>
</dbReference>
<dbReference type="Proteomes" id="UP000053257">
    <property type="component" value="Unassembled WGS sequence"/>
</dbReference>
<proteinExistence type="predicted"/>
<sequence length="398" mass="45839">MVFAAAQELRNTSAWAAVANANVACRGEELPPAFVPYEAEYFETDDGTIVSHDPHLNEDGEALYRFLLSHSQTPPRLYLHVHGDHEEHRTHSVPRTDSQGRTHWRTETETITVVDFDFYIDISRHVPPNPMQWSVPDERPAYRGKMYMEVDTALMRTGNQFRDVELGNGVWSKRWKATRGERKIGRAWALERHARGLPPWIGPDLGWAPRAQIALESNHMNVCKSTRTVREWADEYCASPKQLKEFTYDKVIHGWNFDALEAAVIAAVKSTYYQGSLTVRFKQDHNKIHIRADNTLSRTLSNTWLVVLLWVTLIYPFIWLYKRYSVHGGGRWQVCGGAYALVSWQPIQEEDDLRAPPPPFSSIEESWPSQSSAGNMRVVGLKEGEWFQRWEATIKRAY</sequence>
<protein>
    <submittedName>
        <fullName evidence="2">Uncharacterized protein</fullName>
    </submittedName>
</protein>
<accession>A0A0C3NGR5</accession>
<keyword evidence="1" id="KW-1133">Transmembrane helix</keyword>
<dbReference type="AlphaFoldDB" id="A0A0C3NGR5"/>
<dbReference type="PANTHER" id="PTHR37848">
    <property type="entry name" value="EXPRESSED PROTEIN"/>
    <property type="match status" value="1"/>
</dbReference>
<keyword evidence="3" id="KW-1185">Reference proteome</keyword>
<keyword evidence="1" id="KW-0812">Transmembrane</keyword>
<organism evidence="2 3">
    <name type="scientific">Phlebiopsis gigantea (strain 11061_1 CR5-6)</name>
    <name type="common">White-rot fungus</name>
    <name type="synonym">Peniophora gigantea</name>
    <dbReference type="NCBI Taxonomy" id="745531"/>
    <lineage>
        <taxon>Eukaryota</taxon>
        <taxon>Fungi</taxon>
        <taxon>Dikarya</taxon>
        <taxon>Basidiomycota</taxon>
        <taxon>Agaricomycotina</taxon>
        <taxon>Agaricomycetes</taxon>
        <taxon>Polyporales</taxon>
        <taxon>Phanerochaetaceae</taxon>
        <taxon>Phlebiopsis</taxon>
    </lineage>
</organism>
<evidence type="ECO:0000313" key="2">
    <source>
        <dbReference type="EMBL" id="KIP03959.1"/>
    </source>
</evidence>
<feature type="transmembrane region" description="Helical" evidence="1">
    <location>
        <begin position="303"/>
        <end position="321"/>
    </location>
</feature>
<keyword evidence="1" id="KW-0472">Membrane</keyword>
<dbReference type="EMBL" id="KN840592">
    <property type="protein sequence ID" value="KIP03959.1"/>
    <property type="molecule type" value="Genomic_DNA"/>
</dbReference>
<evidence type="ECO:0000256" key="1">
    <source>
        <dbReference type="SAM" id="Phobius"/>
    </source>
</evidence>